<protein>
    <submittedName>
        <fullName evidence="1">Uncharacterized protein</fullName>
    </submittedName>
</protein>
<dbReference type="EMBL" id="FOJI01000009">
    <property type="protein sequence ID" value="SEW31632.1"/>
    <property type="molecule type" value="Genomic_DNA"/>
</dbReference>
<name>A0A1I0QVG4_9FIRM</name>
<evidence type="ECO:0000313" key="2">
    <source>
        <dbReference type="Proteomes" id="UP000199701"/>
    </source>
</evidence>
<dbReference type="AlphaFoldDB" id="A0A1I0QVG4"/>
<accession>A0A1I0QVG4</accession>
<proteinExistence type="predicted"/>
<dbReference type="STRING" id="99656.SAMN05421659_109167"/>
<dbReference type="OrthoDB" id="2083238at2"/>
<dbReference type="Proteomes" id="UP000199701">
    <property type="component" value="Unassembled WGS sequence"/>
</dbReference>
<gene>
    <name evidence="1" type="ORF">SAMN05421659_109167</name>
</gene>
<dbReference type="RefSeq" id="WP_092454555.1">
    <property type="nucleotide sequence ID" value="NZ_FOJI01000009.1"/>
</dbReference>
<sequence>MGYPIEMTGCKFIIKKEDFKNALEGLKSVFTPEIMPYKTYDNDGKECYYFSWVNTKTVLESTTLEEAMKKIRYTPIFNLNGDICKVEFTGESNGDDAVFFDALAPYVQAGSYLRFKGGYGEKWKWIFEDGEVEYTH</sequence>
<reference evidence="1 2" key="1">
    <citation type="submission" date="2016-10" db="EMBL/GenBank/DDBJ databases">
        <authorList>
            <person name="de Groot N.N."/>
        </authorList>
    </citation>
    <scope>NUCLEOTIDE SEQUENCE [LARGE SCALE GENOMIC DNA]</scope>
    <source>
        <strain evidence="1 2">DSM 9179</strain>
    </source>
</reference>
<evidence type="ECO:0000313" key="1">
    <source>
        <dbReference type="EMBL" id="SEW31632.1"/>
    </source>
</evidence>
<keyword evidence="2" id="KW-1185">Reference proteome</keyword>
<organism evidence="1 2">
    <name type="scientific">[Clostridium] fimetarium</name>
    <dbReference type="NCBI Taxonomy" id="99656"/>
    <lineage>
        <taxon>Bacteria</taxon>
        <taxon>Bacillati</taxon>
        <taxon>Bacillota</taxon>
        <taxon>Clostridia</taxon>
        <taxon>Lachnospirales</taxon>
        <taxon>Lachnospiraceae</taxon>
    </lineage>
</organism>